<dbReference type="AlphaFoldDB" id="A0A0V1J209"/>
<evidence type="ECO:0000313" key="10">
    <source>
        <dbReference type="Proteomes" id="UP000054805"/>
    </source>
</evidence>
<dbReference type="GO" id="GO:0160148">
    <property type="term" value="F:tRNA pseudouridine(55) synthase activity"/>
    <property type="evidence" value="ECO:0007669"/>
    <property type="project" value="UniProtKB-EC"/>
</dbReference>
<evidence type="ECO:0000256" key="5">
    <source>
        <dbReference type="ARBA" id="ARBA00075270"/>
    </source>
</evidence>
<evidence type="ECO:0000256" key="3">
    <source>
        <dbReference type="ARBA" id="ARBA00022694"/>
    </source>
</evidence>
<proteinExistence type="inferred from homology"/>
<dbReference type="InterPro" id="IPR048741">
    <property type="entry name" value="Pus10-like_C"/>
</dbReference>
<dbReference type="Pfam" id="PF21238">
    <property type="entry name" value="Pus10_C"/>
    <property type="match status" value="1"/>
</dbReference>
<keyword evidence="4" id="KW-0413">Isomerase</keyword>
<dbReference type="EC" id="5.4.99.25" evidence="2"/>
<evidence type="ECO:0000259" key="8">
    <source>
        <dbReference type="Pfam" id="PF21238"/>
    </source>
</evidence>
<dbReference type="SUPFAM" id="SSF55120">
    <property type="entry name" value="Pseudouridine synthase"/>
    <property type="match status" value="1"/>
</dbReference>
<dbReference type="PANTHER" id="PTHR21568:SF0">
    <property type="entry name" value="TRNA PSEUDOURIDINE SYNTHASE PUS10"/>
    <property type="match status" value="1"/>
</dbReference>
<organism evidence="9 10">
    <name type="scientific">Trichinella pseudospiralis</name>
    <name type="common">Parasitic roundworm</name>
    <dbReference type="NCBI Taxonomy" id="6337"/>
    <lineage>
        <taxon>Eukaryota</taxon>
        <taxon>Metazoa</taxon>
        <taxon>Ecdysozoa</taxon>
        <taxon>Nematoda</taxon>
        <taxon>Enoplea</taxon>
        <taxon>Dorylaimia</taxon>
        <taxon>Trichinellida</taxon>
        <taxon>Trichinellidae</taxon>
        <taxon>Trichinella</taxon>
    </lineage>
</organism>
<comment type="similarity">
    <text evidence="1">Belongs to the pseudouridine synthase Pus10 family.</text>
</comment>
<keyword evidence="3" id="KW-0819">tRNA processing</keyword>
<dbReference type="EMBL" id="JYDS01000051">
    <property type="protein sequence ID" value="KRZ29009.1"/>
    <property type="molecule type" value="Genomic_DNA"/>
</dbReference>
<evidence type="ECO:0000256" key="1">
    <source>
        <dbReference type="ARBA" id="ARBA00009652"/>
    </source>
</evidence>
<comment type="caution">
    <text evidence="9">The sequence shown here is derived from an EMBL/GenBank/DDBJ whole genome shotgun (WGS) entry which is preliminary data.</text>
</comment>
<gene>
    <name evidence="9" type="primary">PUS10</name>
    <name evidence="9" type="ORF">T4B_640</name>
</gene>
<sequence length="478" mass="53473">MDKNVLFELNICRLIAWTGATVALTMHQAELKLSDSGENLKSVDCLCTRLRSDQLDLVHFSEQFLEQLSTCGNGGSVCCDCGDLLKASFLLSIGRDILAQYRGQGYDCGSFCLRVDVPVFTDAQDLLDRCLRSEDGPLDRKLLLKTALVSFLETELSMRAADGQAAAGLLIDVLVTDEQDHRRCSALLVGQEALDTVCQRSAVRKWADGLDANEALIWRRKLALSAADGAARQYRVELKTSTLYLTGRYCKFSRKLYQSPWFGSGFDSMQQQLERAVGLMISADRFKLSTAGREDSDVRMLGRGRPFVLHCFNPKLTRLTDDHATRLQLQINSSTADFSVSELKLTTEEAVLEALKKCEEEKLKTYVALCHVVDPHAGTVIDRAKLDTLGSLVDLTIHQWTPIRVAHRRAVLRRRRLIKWMRAIPSDCPTRFLLTLQAQAGTYIKEFVHGDWGRTKPSLSDLLGIQLDIVLLDVQSVD</sequence>
<dbReference type="Gene3D" id="3.30.70.3190">
    <property type="match status" value="1"/>
</dbReference>
<dbReference type="FunFam" id="3.30.70.2510:FF:000001">
    <property type="entry name" value="tRNA pseudouridine synthase Pus10"/>
    <property type="match status" value="1"/>
</dbReference>
<dbReference type="GO" id="GO:0003723">
    <property type="term" value="F:RNA binding"/>
    <property type="evidence" value="ECO:0007669"/>
    <property type="project" value="InterPro"/>
</dbReference>
<evidence type="ECO:0000256" key="6">
    <source>
        <dbReference type="ARBA" id="ARBA00079393"/>
    </source>
</evidence>
<dbReference type="InterPro" id="IPR039894">
    <property type="entry name" value="Pus10-like"/>
</dbReference>
<evidence type="ECO:0000256" key="7">
    <source>
        <dbReference type="ARBA" id="ARBA00083669"/>
    </source>
</evidence>
<name>A0A0V1J209_TRIPS</name>
<dbReference type="FunFam" id="3.30.70.3190:FF:000001">
    <property type="entry name" value="tRNA pseudouridine synthase Pus10"/>
    <property type="match status" value="1"/>
</dbReference>
<dbReference type="PANTHER" id="PTHR21568">
    <property type="entry name" value="TRNA PSEUDOURIDINE SYNTHASE PUS10"/>
    <property type="match status" value="1"/>
</dbReference>
<dbReference type="Gene3D" id="3.30.70.2510">
    <property type="match status" value="1"/>
</dbReference>
<evidence type="ECO:0000313" key="9">
    <source>
        <dbReference type="EMBL" id="KRZ29009.1"/>
    </source>
</evidence>
<accession>A0A0V1J209</accession>
<feature type="domain" description="Pus10-like C-terminal" evidence="8">
    <location>
        <begin position="244"/>
        <end position="478"/>
    </location>
</feature>
<dbReference type="GO" id="GO:0031119">
    <property type="term" value="P:tRNA pseudouridine synthesis"/>
    <property type="evidence" value="ECO:0007669"/>
    <property type="project" value="UniProtKB-ARBA"/>
</dbReference>
<evidence type="ECO:0000256" key="4">
    <source>
        <dbReference type="ARBA" id="ARBA00023235"/>
    </source>
</evidence>
<evidence type="ECO:0000256" key="2">
    <source>
        <dbReference type="ARBA" id="ARBA00012787"/>
    </source>
</evidence>
<protein>
    <recommendedName>
        <fullName evidence="2">tRNA pseudouridine(55) synthase</fullName>
        <ecNumber evidence="2">5.4.99.25</ecNumber>
    </recommendedName>
    <alternativeName>
        <fullName evidence="7">tRNA pseudouridine 55 synthase</fullName>
    </alternativeName>
    <alternativeName>
        <fullName evidence="5">tRNA pseudouridylate synthase</fullName>
    </alternativeName>
    <alternativeName>
        <fullName evidence="6">tRNA-uridine isomerase</fullName>
    </alternativeName>
</protein>
<keyword evidence="10" id="KW-1185">Reference proteome</keyword>
<reference evidence="9 10" key="1">
    <citation type="submission" date="2015-01" db="EMBL/GenBank/DDBJ databases">
        <title>Evolution of Trichinella species and genotypes.</title>
        <authorList>
            <person name="Korhonen P.K."/>
            <person name="Edoardo P."/>
            <person name="Giuseppe L.R."/>
            <person name="Gasser R.B."/>
        </authorList>
    </citation>
    <scope>NUCLEOTIDE SEQUENCE [LARGE SCALE GENOMIC DNA]</scope>
    <source>
        <strain evidence="9">ISS588</strain>
    </source>
</reference>
<dbReference type="InterPro" id="IPR020103">
    <property type="entry name" value="PsdUridine_synth_cat_dom_sf"/>
</dbReference>
<dbReference type="Proteomes" id="UP000054805">
    <property type="component" value="Unassembled WGS sequence"/>
</dbReference>